<evidence type="ECO:0000313" key="7">
    <source>
        <dbReference type="EMBL" id="OII78280.1"/>
    </source>
</evidence>
<evidence type="ECO:0000256" key="5">
    <source>
        <dbReference type="ARBA" id="ARBA00023242"/>
    </source>
</evidence>
<dbReference type="PANTHER" id="PTHR13104">
    <property type="entry name" value="MED-6-RELATED"/>
    <property type="match status" value="1"/>
</dbReference>
<reference evidence="7 8" key="1">
    <citation type="submission" date="2016-10" db="EMBL/GenBank/DDBJ databases">
        <title>Reductive evolution of mitochondrial metabolism and differential evolution of invasion-related proteins in Cryptosporidium.</title>
        <authorList>
            <person name="Liu S."/>
            <person name="Roellig D.M."/>
            <person name="Guo Y."/>
            <person name="Li N."/>
            <person name="Frace M.A."/>
            <person name="Tang K."/>
            <person name="Zhang L."/>
            <person name="Feng Y."/>
            <person name="Xiao L."/>
        </authorList>
    </citation>
    <scope>NUCLEOTIDE SEQUENCE [LARGE SCALE GENOMIC DNA]</scope>
    <source>
        <strain evidence="7">30847</strain>
    </source>
</reference>
<organism evidence="7 8">
    <name type="scientific">Cryptosporidium andersoni</name>
    <dbReference type="NCBI Taxonomy" id="117008"/>
    <lineage>
        <taxon>Eukaryota</taxon>
        <taxon>Sar</taxon>
        <taxon>Alveolata</taxon>
        <taxon>Apicomplexa</taxon>
        <taxon>Conoidasida</taxon>
        <taxon>Coccidia</taxon>
        <taxon>Eucoccidiorida</taxon>
        <taxon>Eimeriorina</taxon>
        <taxon>Cryptosporidiidae</taxon>
        <taxon>Cryptosporidium</taxon>
    </lineage>
</organism>
<dbReference type="VEuPathDB" id="CryptoDB:cand_035050"/>
<keyword evidence="5 6" id="KW-0539">Nucleus</keyword>
<dbReference type="Gene3D" id="3.10.450.580">
    <property type="entry name" value="Mediator complex, subunit Med6"/>
    <property type="match status" value="1"/>
</dbReference>
<evidence type="ECO:0000256" key="4">
    <source>
        <dbReference type="ARBA" id="ARBA00023163"/>
    </source>
</evidence>
<evidence type="ECO:0000256" key="2">
    <source>
        <dbReference type="ARBA" id="ARBA00007526"/>
    </source>
</evidence>
<dbReference type="GO" id="GO:0016592">
    <property type="term" value="C:mediator complex"/>
    <property type="evidence" value="ECO:0007669"/>
    <property type="project" value="InterPro"/>
</dbReference>
<comment type="subunit">
    <text evidence="6">Component of the Mediator complex.</text>
</comment>
<sequence length="211" mass="24233">MTDILGNPLKSFRDDLWLGRFVLSPTLALEYFFLSPFHDPNSLNIQRKMNQLSCEEVEGIEYKLIYVNEEGLDRISLPPGSTWIVPNQFGIFIIQKFLIQYQREIPLQLYYIIAGTIYEAPSLSSIFLHRVAEAFRNLEITFDLIKGMSEFSLNEGYNWNPKLNKGNLDSKIDSETLVTLSCTPSTYQKVDNVLISNKKALLEILSVDPKE</sequence>
<dbReference type="OrthoDB" id="344220at2759"/>
<dbReference type="Pfam" id="PF04934">
    <property type="entry name" value="Med6"/>
    <property type="match status" value="1"/>
</dbReference>
<comment type="function">
    <text evidence="6">Component of the Mediator complex, a coactivator involved in the regulated transcription of nearly all RNA polymerase II-dependent genes. Mediator functions as a bridge to convey information from gene-specific regulatory proteins to the basal RNA polymerase II transcription machinery. Mediator is recruited to promoters by direct interactions with regulatory proteins and serves as a scaffold for the assembly of a functional preinitiation complex with RNA polymerase II and the general transcription factors.</text>
</comment>
<name>A0A1J4MVP3_9CRYT</name>
<dbReference type="InterPro" id="IPR007018">
    <property type="entry name" value="Mediator_Med6"/>
</dbReference>
<comment type="similarity">
    <text evidence="2 6">Belongs to the Mediator complex subunit 6 family.</text>
</comment>
<dbReference type="Proteomes" id="UP000186804">
    <property type="component" value="Unassembled WGS sequence"/>
</dbReference>
<evidence type="ECO:0000313" key="8">
    <source>
        <dbReference type="Proteomes" id="UP000186804"/>
    </source>
</evidence>
<keyword evidence="6" id="KW-0010">Activator</keyword>
<keyword evidence="8" id="KW-1185">Reference proteome</keyword>
<dbReference type="InterPro" id="IPR038566">
    <property type="entry name" value="Mediator_Med6_sf"/>
</dbReference>
<gene>
    <name evidence="6" type="primary">MED6</name>
    <name evidence="7" type="ORF">cand_035050</name>
</gene>
<evidence type="ECO:0000256" key="3">
    <source>
        <dbReference type="ARBA" id="ARBA00023015"/>
    </source>
</evidence>
<dbReference type="GO" id="GO:0006357">
    <property type="term" value="P:regulation of transcription by RNA polymerase II"/>
    <property type="evidence" value="ECO:0007669"/>
    <property type="project" value="InterPro"/>
</dbReference>
<evidence type="ECO:0000256" key="1">
    <source>
        <dbReference type="ARBA" id="ARBA00004123"/>
    </source>
</evidence>
<comment type="subcellular location">
    <subcellularLocation>
        <location evidence="1 6">Nucleus</location>
    </subcellularLocation>
</comment>
<dbReference type="AlphaFoldDB" id="A0A1J4MVP3"/>
<dbReference type="EMBL" id="LRBS01000003">
    <property type="protein sequence ID" value="OII78280.1"/>
    <property type="molecule type" value="Genomic_DNA"/>
</dbReference>
<accession>A0A1J4MVP3</accession>
<keyword evidence="4 6" id="KW-0804">Transcription</keyword>
<proteinExistence type="inferred from homology"/>
<evidence type="ECO:0000256" key="6">
    <source>
        <dbReference type="RuleBase" id="RU364143"/>
    </source>
</evidence>
<keyword evidence="3 6" id="KW-0805">Transcription regulation</keyword>
<comment type="caution">
    <text evidence="7">The sequence shown here is derived from an EMBL/GenBank/DDBJ whole genome shotgun (WGS) entry which is preliminary data.</text>
</comment>
<protein>
    <recommendedName>
        <fullName evidence="6">Mediator of RNA polymerase II transcription subunit 6</fullName>
    </recommendedName>
    <alternativeName>
        <fullName evidence="6">Mediator complex subunit 6</fullName>
    </alternativeName>
</protein>
<dbReference type="GO" id="GO:0003712">
    <property type="term" value="F:transcription coregulator activity"/>
    <property type="evidence" value="ECO:0007669"/>
    <property type="project" value="InterPro"/>
</dbReference>